<organism evidence="1 2">
    <name type="scientific">Paenibacillus apiarius</name>
    <dbReference type="NCBI Taxonomy" id="46240"/>
    <lineage>
        <taxon>Bacteria</taxon>
        <taxon>Bacillati</taxon>
        <taxon>Bacillota</taxon>
        <taxon>Bacilli</taxon>
        <taxon>Bacillales</taxon>
        <taxon>Paenibacillaceae</taxon>
        <taxon>Paenibacillus</taxon>
    </lineage>
</organism>
<dbReference type="EMBL" id="JAMDLW010000015">
    <property type="protein sequence ID" value="MCY9520437.1"/>
    <property type="molecule type" value="Genomic_DNA"/>
</dbReference>
<comment type="caution">
    <text evidence="1">The sequence shown here is derived from an EMBL/GenBank/DDBJ whole genome shotgun (WGS) entry which is preliminary data.</text>
</comment>
<dbReference type="Proteomes" id="UP001207626">
    <property type="component" value="Unassembled WGS sequence"/>
</dbReference>
<evidence type="ECO:0000313" key="2">
    <source>
        <dbReference type="Proteomes" id="UP001207626"/>
    </source>
</evidence>
<reference evidence="1 2" key="1">
    <citation type="submission" date="2022-05" db="EMBL/GenBank/DDBJ databases">
        <title>Genome Sequencing of Bee-Associated Microbes.</title>
        <authorList>
            <person name="Dunlap C."/>
        </authorList>
    </citation>
    <scope>NUCLEOTIDE SEQUENCE [LARGE SCALE GENOMIC DNA]</scope>
    <source>
        <strain evidence="1 2">NRRL NRS-1438</strain>
    </source>
</reference>
<keyword evidence="2" id="KW-1185">Reference proteome</keyword>
<accession>A0ABT4DSU7</accession>
<protein>
    <submittedName>
        <fullName evidence="1">Uncharacterized protein</fullName>
    </submittedName>
</protein>
<name>A0ABT4DSU7_9BACL</name>
<sequence>MKKGRIHREQQENGGHGSALQSLLNLCNMLSICSIKDKEQQETKADFTVNNEQWHDIIHMDRLQINQVTEYGIML</sequence>
<evidence type="ECO:0000313" key="1">
    <source>
        <dbReference type="EMBL" id="MCY9520437.1"/>
    </source>
</evidence>
<proteinExistence type="predicted"/>
<gene>
    <name evidence="1" type="ORF">M5X09_12195</name>
</gene>
<dbReference type="RefSeq" id="WP_217896823.1">
    <property type="nucleotide sequence ID" value="NZ_JAMDLV010000035.1"/>
</dbReference>